<evidence type="ECO:0000313" key="1">
    <source>
        <dbReference type="EMBL" id="UTI65391.1"/>
    </source>
</evidence>
<sequence length="144" mass="14850">MSTLGGARDGPAAADSLERARLTVRCGPLARSLASRFVAALGAETSLSVDRVDEAGMLAAAVADRCVELTPDGELDLTVAVREDLLELRVGPLEPGSGARLLGSDATLPGGGPIRGFATSVDIRRTRNGRDLLRVVVAAHPPGR</sequence>
<organism evidence="1 2">
    <name type="scientific">Paraconexibacter antarcticus</name>
    <dbReference type="NCBI Taxonomy" id="2949664"/>
    <lineage>
        <taxon>Bacteria</taxon>
        <taxon>Bacillati</taxon>
        <taxon>Actinomycetota</taxon>
        <taxon>Thermoleophilia</taxon>
        <taxon>Solirubrobacterales</taxon>
        <taxon>Paraconexibacteraceae</taxon>
        <taxon>Paraconexibacter</taxon>
    </lineage>
</organism>
<evidence type="ECO:0008006" key="3">
    <source>
        <dbReference type="Google" id="ProtNLM"/>
    </source>
</evidence>
<dbReference type="Proteomes" id="UP001056035">
    <property type="component" value="Chromosome"/>
</dbReference>
<dbReference type="RefSeq" id="WP_254572072.1">
    <property type="nucleotide sequence ID" value="NZ_CP098502.1"/>
</dbReference>
<keyword evidence="2" id="KW-1185">Reference proteome</keyword>
<protein>
    <recommendedName>
        <fullName evidence="3">Serine/threonine-protein kinase RsbW</fullName>
    </recommendedName>
</protein>
<dbReference type="EMBL" id="CP098502">
    <property type="protein sequence ID" value="UTI65391.1"/>
    <property type="molecule type" value="Genomic_DNA"/>
</dbReference>
<name>A0ABY5DTN4_9ACTN</name>
<proteinExistence type="predicted"/>
<accession>A0ABY5DTN4</accession>
<gene>
    <name evidence="1" type="ORF">NBH00_04060</name>
</gene>
<evidence type="ECO:0000313" key="2">
    <source>
        <dbReference type="Proteomes" id="UP001056035"/>
    </source>
</evidence>
<reference evidence="1 2" key="1">
    <citation type="submission" date="2022-06" db="EMBL/GenBank/DDBJ databases">
        <title>Paraconexibacter antarcticus.</title>
        <authorList>
            <person name="Kim C.S."/>
        </authorList>
    </citation>
    <scope>NUCLEOTIDE SEQUENCE [LARGE SCALE GENOMIC DNA]</scope>
    <source>
        <strain evidence="1 2">02-257</strain>
    </source>
</reference>